<comment type="caution">
    <text evidence="1">The sequence shown here is derived from an EMBL/GenBank/DDBJ whole genome shotgun (WGS) entry which is preliminary data.</text>
</comment>
<dbReference type="EMBL" id="JACHNS010000007">
    <property type="protein sequence ID" value="MBB4594756.1"/>
    <property type="molecule type" value="Genomic_DNA"/>
</dbReference>
<protein>
    <submittedName>
        <fullName evidence="1">Uncharacterized protein</fullName>
    </submittedName>
</protein>
<reference evidence="1 2" key="1">
    <citation type="submission" date="2020-08" db="EMBL/GenBank/DDBJ databases">
        <title>Studying the diversity of plant-associated saprophytic bacteria and their role in host health and plant-pathogen interactions.</title>
        <authorList>
            <person name="Potnis N."/>
        </authorList>
    </citation>
    <scope>NUCLEOTIDE SEQUENCE [LARGE SCALE GENOMIC DNA]</scope>
    <source>
        <strain evidence="1 2">F16</strain>
    </source>
</reference>
<dbReference type="RefSeq" id="WP_184441962.1">
    <property type="nucleotide sequence ID" value="NZ_JACHNS010000007.1"/>
</dbReference>
<organism evidence="1 2">
    <name type="scientific">Xanthomonas cannabis</name>
    <dbReference type="NCBI Taxonomy" id="1885674"/>
    <lineage>
        <taxon>Bacteria</taxon>
        <taxon>Pseudomonadati</taxon>
        <taxon>Pseudomonadota</taxon>
        <taxon>Gammaproteobacteria</taxon>
        <taxon>Lysobacterales</taxon>
        <taxon>Lysobacteraceae</taxon>
        <taxon>Xanthomonas</taxon>
    </lineage>
</organism>
<evidence type="ECO:0000313" key="1">
    <source>
        <dbReference type="EMBL" id="MBB4594756.1"/>
    </source>
</evidence>
<dbReference type="Proteomes" id="UP000554726">
    <property type="component" value="Unassembled WGS sequence"/>
</dbReference>
<evidence type="ECO:0000313" key="2">
    <source>
        <dbReference type="Proteomes" id="UP000554726"/>
    </source>
</evidence>
<gene>
    <name evidence="1" type="ORF">FHR60_003459</name>
</gene>
<sequence length="189" mass="19987">MNRSCGNATASIPSEGDAYVLVHGDRQVMHGTPDDLQTARRYAGNGARVLWFRADGKQYLVRDPTLLHQLGVAHLRSQQLADAQVKLAARQQALSERQAALAAQLSANAEPRLLQASAGTPSAAASSSAQQQVATPDALQALAQQQHALAQQQAVLASKQAGASRLATRQALKVLREALRSGRATRIAG</sequence>
<proteinExistence type="predicted"/>
<keyword evidence="2" id="KW-1185">Reference proteome</keyword>
<name>A0ABR6JPL0_9XANT</name>
<accession>A0ABR6JPL0</accession>